<evidence type="ECO:0000313" key="2">
    <source>
        <dbReference type="EMBL" id="CAI7996462.1"/>
    </source>
</evidence>
<accession>A0AA35QYH4</accession>
<evidence type="ECO:0000313" key="3">
    <source>
        <dbReference type="Proteomes" id="UP001174909"/>
    </source>
</evidence>
<proteinExistence type="predicted"/>
<comment type="caution">
    <text evidence="2">The sequence shown here is derived from an EMBL/GenBank/DDBJ whole genome shotgun (WGS) entry which is preliminary data.</text>
</comment>
<reference evidence="2" key="1">
    <citation type="submission" date="2023-03" db="EMBL/GenBank/DDBJ databases">
        <authorList>
            <person name="Steffen K."/>
            <person name="Cardenas P."/>
        </authorList>
    </citation>
    <scope>NUCLEOTIDE SEQUENCE</scope>
</reference>
<name>A0AA35QYH4_GEOBA</name>
<dbReference type="Proteomes" id="UP001174909">
    <property type="component" value="Unassembled WGS sequence"/>
</dbReference>
<dbReference type="AlphaFoldDB" id="A0AA35QYH4"/>
<keyword evidence="1" id="KW-0812">Transmembrane</keyword>
<evidence type="ECO:0000256" key="1">
    <source>
        <dbReference type="SAM" id="Phobius"/>
    </source>
</evidence>
<gene>
    <name evidence="2" type="ORF">GBAR_LOCUS1873</name>
</gene>
<keyword evidence="3" id="KW-1185">Reference proteome</keyword>
<feature type="transmembrane region" description="Helical" evidence="1">
    <location>
        <begin position="23"/>
        <end position="42"/>
    </location>
</feature>
<sequence length="63" mass="6824">MGPLPPYTGDQPDETTLSPSKKLILLVVALVVFHLIAVVYGITRLYRNSGTAANSRVAKVRKS</sequence>
<protein>
    <submittedName>
        <fullName evidence="2">Uncharacterized protein</fullName>
    </submittedName>
</protein>
<keyword evidence="1" id="KW-1133">Transmembrane helix</keyword>
<dbReference type="EMBL" id="CASHTH010000268">
    <property type="protein sequence ID" value="CAI7996462.1"/>
    <property type="molecule type" value="Genomic_DNA"/>
</dbReference>
<keyword evidence="1" id="KW-0472">Membrane</keyword>
<organism evidence="2 3">
    <name type="scientific">Geodia barretti</name>
    <name type="common">Barrett's horny sponge</name>
    <dbReference type="NCBI Taxonomy" id="519541"/>
    <lineage>
        <taxon>Eukaryota</taxon>
        <taxon>Metazoa</taxon>
        <taxon>Porifera</taxon>
        <taxon>Demospongiae</taxon>
        <taxon>Heteroscleromorpha</taxon>
        <taxon>Tetractinellida</taxon>
        <taxon>Astrophorina</taxon>
        <taxon>Geodiidae</taxon>
        <taxon>Geodia</taxon>
    </lineage>
</organism>